<dbReference type="EMBL" id="WJXA01000332">
    <property type="protein sequence ID" value="KAF7113183.1"/>
    <property type="molecule type" value="Genomic_DNA"/>
</dbReference>
<proteinExistence type="predicted"/>
<protein>
    <submittedName>
        <fullName evidence="1">Uncharacterized protein</fullName>
    </submittedName>
</protein>
<accession>A0A834FWM7</accession>
<sequence length="165" mass="18748">METSLRGSPSISSRRHISSEYVLGRLILISSSNQPLSPLMCNISTASTGAETIRHYRMHMQGFQEEIKWPSSTQMFPSFLQARESRSDVGSVGPAFLRHFQSPTIFLKISCDGDFLLPILVGEFADCCPNQFQLVRNLAETLGYKVRNFFFFCFLFSWSMELILS</sequence>
<reference evidence="1" key="1">
    <citation type="submission" date="2019-11" db="EMBL/GenBank/DDBJ databases">
        <authorList>
            <person name="Liu Y."/>
            <person name="Hou J."/>
            <person name="Li T.-Q."/>
            <person name="Guan C.-H."/>
            <person name="Wu X."/>
            <person name="Wu H.-Z."/>
            <person name="Ling F."/>
            <person name="Zhang R."/>
            <person name="Shi X.-G."/>
            <person name="Ren J.-P."/>
            <person name="Chen E.-F."/>
            <person name="Sun J.-M."/>
        </authorList>
    </citation>
    <scope>NUCLEOTIDE SEQUENCE</scope>
    <source>
        <strain evidence="1">Adult_tree_wgs_1</strain>
        <tissue evidence="1">Leaves</tissue>
    </source>
</reference>
<comment type="caution">
    <text evidence="1">The sequence shown here is derived from an EMBL/GenBank/DDBJ whole genome shotgun (WGS) entry which is preliminary data.</text>
</comment>
<dbReference type="Proteomes" id="UP000626092">
    <property type="component" value="Unassembled WGS sequence"/>
</dbReference>
<keyword evidence="2" id="KW-1185">Reference proteome</keyword>
<name>A0A834FWM7_RHOSS</name>
<gene>
    <name evidence="1" type="ORF">RHSIM_RhsimUnG0152300</name>
</gene>
<evidence type="ECO:0000313" key="1">
    <source>
        <dbReference type="EMBL" id="KAF7113183.1"/>
    </source>
</evidence>
<dbReference type="OrthoDB" id="566255at2759"/>
<dbReference type="AlphaFoldDB" id="A0A834FWM7"/>
<evidence type="ECO:0000313" key="2">
    <source>
        <dbReference type="Proteomes" id="UP000626092"/>
    </source>
</evidence>
<organism evidence="1 2">
    <name type="scientific">Rhododendron simsii</name>
    <name type="common">Sims's rhododendron</name>
    <dbReference type="NCBI Taxonomy" id="118357"/>
    <lineage>
        <taxon>Eukaryota</taxon>
        <taxon>Viridiplantae</taxon>
        <taxon>Streptophyta</taxon>
        <taxon>Embryophyta</taxon>
        <taxon>Tracheophyta</taxon>
        <taxon>Spermatophyta</taxon>
        <taxon>Magnoliopsida</taxon>
        <taxon>eudicotyledons</taxon>
        <taxon>Gunneridae</taxon>
        <taxon>Pentapetalae</taxon>
        <taxon>asterids</taxon>
        <taxon>Ericales</taxon>
        <taxon>Ericaceae</taxon>
        <taxon>Ericoideae</taxon>
        <taxon>Rhodoreae</taxon>
        <taxon>Rhododendron</taxon>
    </lineage>
</organism>